<dbReference type="AlphaFoldDB" id="A0A5B7G8Z3"/>
<gene>
    <name evidence="2" type="ORF">E2C01_047848</name>
</gene>
<protein>
    <submittedName>
        <fullName evidence="2">Uncharacterized protein</fullName>
    </submittedName>
</protein>
<name>A0A5B7G8Z3_PORTR</name>
<evidence type="ECO:0000256" key="1">
    <source>
        <dbReference type="SAM" id="MobiDB-lite"/>
    </source>
</evidence>
<evidence type="ECO:0000313" key="3">
    <source>
        <dbReference type="Proteomes" id="UP000324222"/>
    </source>
</evidence>
<keyword evidence="3" id="KW-1185">Reference proteome</keyword>
<sequence>MDDEDEELLIQLSAQSKESEETDSEENTESKNAAEELNHVCEVGRASRPPEMATTSPADHALSQLPTCPKSGYRVFSWPQVVLCAILLLFK</sequence>
<comment type="caution">
    <text evidence="2">The sequence shown here is derived from an EMBL/GenBank/DDBJ whole genome shotgun (WGS) entry which is preliminary data.</text>
</comment>
<feature type="region of interest" description="Disordered" evidence="1">
    <location>
        <begin position="1"/>
        <end position="64"/>
    </location>
</feature>
<dbReference type="EMBL" id="VSRR010012000">
    <property type="protein sequence ID" value="MPC53945.1"/>
    <property type="molecule type" value="Genomic_DNA"/>
</dbReference>
<feature type="compositionally biased region" description="Basic and acidic residues" evidence="1">
    <location>
        <begin position="28"/>
        <end position="39"/>
    </location>
</feature>
<organism evidence="2 3">
    <name type="scientific">Portunus trituberculatus</name>
    <name type="common">Swimming crab</name>
    <name type="synonym">Neptunus trituberculatus</name>
    <dbReference type="NCBI Taxonomy" id="210409"/>
    <lineage>
        <taxon>Eukaryota</taxon>
        <taxon>Metazoa</taxon>
        <taxon>Ecdysozoa</taxon>
        <taxon>Arthropoda</taxon>
        <taxon>Crustacea</taxon>
        <taxon>Multicrustacea</taxon>
        <taxon>Malacostraca</taxon>
        <taxon>Eumalacostraca</taxon>
        <taxon>Eucarida</taxon>
        <taxon>Decapoda</taxon>
        <taxon>Pleocyemata</taxon>
        <taxon>Brachyura</taxon>
        <taxon>Eubrachyura</taxon>
        <taxon>Portunoidea</taxon>
        <taxon>Portunidae</taxon>
        <taxon>Portuninae</taxon>
        <taxon>Portunus</taxon>
    </lineage>
</organism>
<reference evidence="2 3" key="1">
    <citation type="submission" date="2019-05" db="EMBL/GenBank/DDBJ databases">
        <title>Another draft genome of Portunus trituberculatus and its Hox gene families provides insights of decapod evolution.</title>
        <authorList>
            <person name="Jeong J.-H."/>
            <person name="Song I."/>
            <person name="Kim S."/>
            <person name="Choi T."/>
            <person name="Kim D."/>
            <person name="Ryu S."/>
            <person name="Kim W."/>
        </authorList>
    </citation>
    <scope>NUCLEOTIDE SEQUENCE [LARGE SCALE GENOMIC DNA]</scope>
    <source>
        <tissue evidence="2">Muscle</tissue>
    </source>
</reference>
<dbReference type="Proteomes" id="UP000324222">
    <property type="component" value="Unassembled WGS sequence"/>
</dbReference>
<accession>A0A5B7G8Z3</accession>
<evidence type="ECO:0000313" key="2">
    <source>
        <dbReference type="EMBL" id="MPC53945.1"/>
    </source>
</evidence>
<proteinExistence type="predicted"/>